<accession>A0A955E1P4</accession>
<dbReference type="PANTHER" id="PTHR11669:SF8">
    <property type="entry name" value="DNA POLYMERASE III SUBUNIT DELTA"/>
    <property type="match status" value="1"/>
</dbReference>
<dbReference type="InterPro" id="IPR027417">
    <property type="entry name" value="P-loop_NTPase"/>
</dbReference>
<evidence type="ECO:0000313" key="2">
    <source>
        <dbReference type="Proteomes" id="UP000714817"/>
    </source>
</evidence>
<proteinExistence type="predicted"/>
<name>A0A955E1P4_UNCKA</name>
<evidence type="ECO:0000313" key="1">
    <source>
        <dbReference type="EMBL" id="MCA9302460.1"/>
    </source>
</evidence>
<dbReference type="Gene3D" id="3.40.50.300">
    <property type="entry name" value="P-loop containing nucleotide triphosphate hydrolases"/>
    <property type="match status" value="1"/>
</dbReference>
<dbReference type="Pfam" id="PF13177">
    <property type="entry name" value="DNA_pol3_delta2"/>
    <property type="match status" value="1"/>
</dbReference>
<dbReference type="EMBL" id="JAGQNY010000021">
    <property type="protein sequence ID" value="MCA9302460.1"/>
    <property type="molecule type" value="Genomic_DNA"/>
</dbReference>
<organism evidence="1 2">
    <name type="scientific">candidate division WWE3 bacterium</name>
    <dbReference type="NCBI Taxonomy" id="2053526"/>
    <lineage>
        <taxon>Bacteria</taxon>
        <taxon>Katanobacteria</taxon>
    </lineage>
</organism>
<dbReference type="PANTHER" id="PTHR11669">
    <property type="entry name" value="REPLICATION FACTOR C / DNA POLYMERASE III GAMMA-TAU SUBUNIT"/>
    <property type="match status" value="1"/>
</dbReference>
<dbReference type="InterPro" id="IPR050238">
    <property type="entry name" value="DNA_Rep/Repair_Clamp_Loader"/>
</dbReference>
<dbReference type="AlphaFoldDB" id="A0A955E1P4"/>
<gene>
    <name evidence="1" type="ORF">KDA10_03850</name>
</gene>
<reference evidence="1" key="1">
    <citation type="submission" date="2020-04" db="EMBL/GenBank/DDBJ databases">
        <authorList>
            <person name="Zhang T."/>
        </authorList>
    </citation>
    <scope>NUCLEOTIDE SEQUENCE</scope>
    <source>
        <strain evidence="1">HKST-UBA80</strain>
    </source>
</reference>
<evidence type="ECO:0008006" key="3">
    <source>
        <dbReference type="Google" id="ProtNLM"/>
    </source>
</evidence>
<sequence length="227" mass="26012">MEKGSHILQSSNYNASKTYLDNLLQDIYHTDPENNPDVLIISPKNNRNSIGIDQIRIANTYCTLRPHHYSYKTLIVRSAHKMTVQAQNAFLKTLEDMGVSMLIILETPAPEKLLQTVRSRCKLITLTNIDSELNNKQPKQPNTASGRHDLKQYMTIQQRLEWAEELSKEDADVILDVLTIIGNQLKERMEQKDLLCLEALLEITDAIQNTNVNKRFALEYFALTINS</sequence>
<dbReference type="GO" id="GO:0006261">
    <property type="term" value="P:DNA-templated DNA replication"/>
    <property type="evidence" value="ECO:0007669"/>
    <property type="project" value="TreeGrafter"/>
</dbReference>
<reference evidence="1" key="2">
    <citation type="journal article" date="2021" name="Microbiome">
        <title>Successional dynamics and alternative stable states in a saline activated sludge microbial community over 9 years.</title>
        <authorList>
            <person name="Wang Y."/>
            <person name="Ye J."/>
            <person name="Ju F."/>
            <person name="Liu L."/>
            <person name="Boyd J.A."/>
            <person name="Deng Y."/>
            <person name="Parks D.H."/>
            <person name="Jiang X."/>
            <person name="Yin X."/>
            <person name="Woodcroft B.J."/>
            <person name="Tyson G.W."/>
            <person name="Hugenholtz P."/>
            <person name="Polz M.F."/>
            <person name="Zhang T."/>
        </authorList>
    </citation>
    <scope>NUCLEOTIDE SEQUENCE</scope>
    <source>
        <strain evidence="1">HKST-UBA80</strain>
    </source>
</reference>
<dbReference type="Proteomes" id="UP000714817">
    <property type="component" value="Unassembled WGS sequence"/>
</dbReference>
<dbReference type="SUPFAM" id="SSF52540">
    <property type="entry name" value="P-loop containing nucleoside triphosphate hydrolases"/>
    <property type="match status" value="1"/>
</dbReference>
<protein>
    <recommendedName>
        <fullName evidence="3">DNA polymerase III subunit delta</fullName>
    </recommendedName>
</protein>
<comment type="caution">
    <text evidence="1">The sequence shown here is derived from an EMBL/GenBank/DDBJ whole genome shotgun (WGS) entry which is preliminary data.</text>
</comment>